<proteinExistence type="predicted"/>
<protein>
    <submittedName>
        <fullName evidence="1">Uncharacterized protein</fullName>
    </submittedName>
</protein>
<dbReference type="EMBL" id="JACIEH010000001">
    <property type="protein sequence ID" value="MBB4097588.1"/>
    <property type="molecule type" value="Genomic_DNA"/>
</dbReference>
<dbReference type="RefSeq" id="WP_183995336.1">
    <property type="nucleotide sequence ID" value="NZ_JACIEH010000001.1"/>
</dbReference>
<evidence type="ECO:0000313" key="2">
    <source>
        <dbReference type="Proteomes" id="UP000557392"/>
    </source>
</evidence>
<name>A0A7W6JQF1_9SPHN</name>
<organism evidence="1 2">
    <name type="scientific">Sphingomonas kyeonggiensis</name>
    <dbReference type="NCBI Taxonomy" id="1268553"/>
    <lineage>
        <taxon>Bacteria</taxon>
        <taxon>Pseudomonadati</taxon>
        <taxon>Pseudomonadota</taxon>
        <taxon>Alphaproteobacteria</taxon>
        <taxon>Sphingomonadales</taxon>
        <taxon>Sphingomonadaceae</taxon>
        <taxon>Sphingomonas</taxon>
    </lineage>
</organism>
<sequence>MTIFRSSLVDPELLTFQYVSANDPDTIGVEVALGGKVLIDMSIDQHGRTSVLFDTDGGQFEFDLTQLRGLLDKCDAELAAWRERLMEPGRIWEPSA</sequence>
<reference evidence="1 2" key="1">
    <citation type="submission" date="2020-08" db="EMBL/GenBank/DDBJ databases">
        <title>Genomic Encyclopedia of Type Strains, Phase IV (KMG-IV): sequencing the most valuable type-strain genomes for metagenomic binning, comparative biology and taxonomic classification.</title>
        <authorList>
            <person name="Goeker M."/>
        </authorList>
    </citation>
    <scope>NUCLEOTIDE SEQUENCE [LARGE SCALE GENOMIC DNA]</scope>
    <source>
        <strain evidence="1 2">DSM 101806</strain>
    </source>
</reference>
<gene>
    <name evidence="1" type="ORF">GGR46_001121</name>
</gene>
<dbReference type="AlphaFoldDB" id="A0A7W6JQF1"/>
<keyword evidence="2" id="KW-1185">Reference proteome</keyword>
<dbReference type="Proteomes" id="UP000557392">
    <property type="component" value="Unassembled WGS sequence"/>
</dbReference>
<accession>A0A7W6JQF1</accession>
<comment type="caution">
    <text evidence="1">The sequence shown here is derived from an EMBL/GenBank/DDBJ whole genome shotgun (WGS) entry which is preliminary data.</text>
</comment>
<evidence type="ECO:0000313" key="1">
    <source>
        <dbReference type="EMBL" id="MBB4097588.1"/>
    </source>
</evidence>